<dbReference type="GO" id="GO:0016787">
    <property type="term" value="F:hydrolase activity"/>
    <property type="evidence" value="ECO:0007669"/>
    <property type="project" value="UniProtKB-KW"/>
</dbReference>
<dbReference type="PANTHER" id="PTHR38050:SF2">
    <property type="entry name" value="FERULOYL ESTERASE C-RELATED"/>
    <property type="match status" value="1"/>
</dbReference>
<keyword evidence="4 8" id="KW-0732">Signal</keyword>
<reference evidence="9 10" key="1">
    <citation type="submission" date="2024-10" db="EMBL/GenBank/DDBJ databases">
        <title>The Natural Products Discovery Center: Release of the First 8490 Sequenced Strains for Exploring Actinobacteria Biosynthetic Diversity.</title>
        <authorList>
            <person name="Kalkreuter E."/>
            <person name="Kautsar S.A."/>
            <person name="Yang D."/>
            <person name="Bader C.D."/>
            <person name="Teijaro C.N."/>
            <person name="Fluegel L."/>
            <person name="Davis C.M."/>
            <person name="Simpson J.R."/>
            <person name="Lauterbach L."/>
            <person name="Steele A.D."/>
            <person name="Gui C."/>
            <person name="Meng S."/>
            <person name="Li G."/>
            <person name="Viehrig K."/>
            <person name="Ye F."/>
            <person name="Su P."/>
            <person name="Kiefer A.F."/>
            <person name="Nichols A."/>
            <person name="Cepeda A.J."/>
            <person name="Yan W."/>
            <person name="Fan B."/>
            <person name="Jiang Y."/>
            <person name="Adhikari A."/>
            <person name="Zheng C.-J."/>
            <person name="Schuster L."/>
            <person name="Cowan T.M."/>
            <person name="Smanski M.J."/>
            <person name="Chevrette M.G."/>
            <person name="De Carvalho L.P.S."/>
            <person name="Shen B."/>
        </authorList>
    </citation>
    <scope>NUCLEOTIDE SEQUENCE [LARGE SCALE GENOMIC DNA]</scope>
    <source>
        <strain evidence="9 10">NPDC004119</strain>
    </source>
</reference>
<dbReference type="Gene3D" id="3.40.50.1820">
    <property type="entry name" value="alpha/beta hydrolase"/>
    <property type="match status" value="1"/>
</dbReference>
<protein>
    <submittedName>
        <fullName evidence="9">Alpha/beta hydrolase family esterase</fullName>
    </submittedName>
</protein>
<keyword evidence="6" id="KW-0119">Carbohydrate metabolism</keyword>
<evidence type="ECO:0000256" key="4">
    <source>
        <dbReference type="ARBA" id="ARBA00022729"/>
    </source>
</evidence>
<proteinExistence type="predicted"/>
<comment type="caution">
    <text evidence="9">The sequence shown here is derived from an EMBL/GenBank/DDBJ whole genome shotgun (WGS) entry which is preliminary data.</text>
</comment>
<evidence type="ECO:0000256" key="7">
    <source>
        <dbReference type="ARBA" id="ARBA00023326"/>
    </source>
</evidence>
<dbReference type="SUPFAM" id="SSF53474">
    <property type="entry name" value="alpha/beta-Hydrolases"/>
    <property type="match status" value="1"/>
</dbReference>
<name>A0ABW6P9B8_9NOCA</name>
<dbReference type="EMBL" id="JBIAMT010000005">
    <property type="protein sequence ID" value="MFF0499760.1"/>
    <property type="molecule type" value="Genomic_DNA"/>
</dbReference>
<dbReference type="InterPro" id="IPR029058">
    <property type="entry name" value="AB_hydrolase_fold"/>
</dbReference>
<dbReference type="PANTHER" id="PTHR38050">
    <property type="match status" value="1"/>
</dbReference>
<feature type="chain" id="PRO_5046716271" evidence="8">
    <location>
        <begin position="27"/>
        <end position="327"/>
    </location>
</feature>
<evidence type="ECO:0000313" key="10">
    <source>
        <dbReference type="Proteomes" id="UP001601442"/>
    </source>
</evidence>
<organism evidence="9 10">
    <name type="scientific">Nocardia aobensis</name>
    <dbReference type="NCBI Taxonomy" id="257277"/>
    <lineage>
        <taxon>Bacteria</taxon>
        <taxon>Bacillati</taxon>
        <taxon>Actinomycetota</taxon>
        <taxon>Actinomycetes</taxon>
        <taxon>Mycobacteriales</taxon>
        <taxon>Nocardiaceae</taxon>
        <taxon>Nocardia</taxon>
    </lineage>
</organism>
<evidence type="ECO:0000256" key="5">
    <source>
        <dbReference type="ARBA" id="ARBA00022801"/>
    </source>
</evidence>
<keyword evidence="2" id="KW-0964">Secreted</keyword>
<keyword evidence="7" id="KW-0624">Polysaccharide degradation</keyword>
<evidence type="ECO:0000256" key="8">
    <source>
        <dbReference type="SAM" id="SignalP"/>
    </source>
</evidence>
<keyword evidence="10" id="KW-1185">Reference proteome</keyword>
<comment type="subcellular location">
    <subcellularLocation>
        <location evidence="1">Secreted</location>
    </subcellularLocation>
</comment>
<evidence type="ECO:0000256" key="3">
    <source>
        <dbReference type="ARBA" id="ARBA00022651"/>
    </source>
</evidence>
<dbReference type="RefSeq" id="WP_387398476.1">
    <property type="nucleotide sequence ID" value="NZ_JBIAMT010000005.1"/>
</dbReference>
<evidence type="ECO:0000256" key="6">
    <source>
        <dbReference type="ARBA" id="ARBA00023277"/>
    </source>
</evidence>
<dbReference type="Proteomes" id="UP001601442">
    <property type="component" value="Unassembled WGS sequence"/>
</dbReference>
<accession>A0ABW6P9B8</accession>
<sequence length="327" mass="34028">MFRSLATLCAAASTAFTLCGLPVAQAEPTPVPAADTVASAGCGPAAAPPGTSIERFTGSGKSGVYIRDIPDLPAGRPAPLVVDLHGYLEPAMIEHSGTGIGRFGLEHGFATITPELDQPGFPRWDPGPGSPDIAYLSELLTHIETTACVDQRRIYVTGLSLGAAMTSSLACRLADRIAAVAPVAGLQNYPWCIPARPMPTIAFHGTEDPFVSYHGGMGPTGALLPTLDGPLPFQPQPIPDQAAAWATRNGCAATPAQQQIGSDITVTSYRCPTAAEVRLYTVAGGGHTWPGSTSPVYPAAMVGATTTTIDANMVIWDFFQAHPLPRQ</sequence>
<keyword evidence="5 9" id="KW-0378">Hydrolase</keyword>
<feature type="signal peptide" evidence="8">
    <location>
        <begin position="1"/>
        <end position="26"/>
    </location>
</feature>
<evidence type="ECO:0000256" key="2">
    <source>
        <dbReference type="ARBA" id="ARBA00022525"/>
    </source>
</evidence>
<gene>
    <name evidence="9" type="ORF">ACFYU5_25405</name>
</gene>
<keyword evidence="3" id="KW-0858">Xylan degradation</keyword>
<evidence type="ECO:0000256" key="1">
    <source>
        <dbReference type="ARBA" id="ARBA00004613"/>
    </source>
</evidence>
<evidence type="ECO:0000313" key="9">
    <source>
        <dbReference type="EMBL" id="MFF0499760.1"/>
    </source>
</evidence>
<dbReference type="InterPro" id="IPR043595">
    <property type="entry name" value="FaeB/C/D"/>
</dbReference>